<evidence type="ECO:0000256" key="4">
    <source>
        <dbReference type="ARBA" id="ARBA00022833"/>
    </source>
</evidence>
<dbReference type="Gene3D" id="3.60.15.10">
    <property type="entry name" value="Ribonuclease Z/Hydroxyacylglutathione hydrolase-like"/>
    <property type="match status" value="1"/>
</dbReference>
<sequence length="219" mass="23360">MIRETFPVGLLGCNCTILGDETSREAIVIDPGSEVPRIVALLKKHELTVKRIVITHAHIDHIASAQSLKQITGAPIFYNKQDLPLVALMSAQAKWLGIAEPTVLPPDHSPLHQETISINGIDATVLHTPGHTEGSLCLLIPAENLLIAGDTLFAGSIGRTDLPGGSAPVLLESIREQLLPLPGETVVVPGHGAETTIEQEGRTNPFLVTDPTNRFGILP</sequence>
<dbReference type="Proteomes" id="UP001596391">
    <property type="component" value="Unassembled WGS sequence"/>
</dbReference>
<comment type="cofactor">
    <cofactor evidence="1">
        <name>Zn(2+)</name>
        <dbReference type="ChEBI" id="CHEBI:29105"/>
    </cofactor>
</comment>
<dbReference type="PANTHER" id="PTHR46233">
    <property type="entry name" value="HYDROXYACYLGLUTATHIONE HYDROLASE GLOC"/>
    <property type="match status" value="1"/>
</dbReference>
<dbReference type="InterPro" id="IPR036866">
    <property type="entry name" value="RibonucZ/Hydroxyglut_hydro"/>
</dbReference>
<dbReference type="SUPFAM" id="SSF56281">
    <property type="entry name" value="Metallo-hydrolase/oxidoreductase"/>
    <property type="match status" value="1"/>
</dbReference>
<dbReference type="Pfam" id="PF00753">
    <property type="entry name" value="Lactamase_B"/>
    <property type="match status" value="1"/>
</dbReference>
<dbReference type="SMART" id="SM00849">
    <property type="entry name" value="Lactamase_B"/>
    <property type="match status" value="1"/>
</dbReference>
<proteinExistence type="predicted"/>
<organism evidence="6 7">
    <name type="scientific">Granulicella cerasi</name>
    <dbReference type="NCBI Taxonomy" id="741063"/>
    <lineage>
        <taxon>Bacteria</taxon>
        <taxon>Pseudomonadati</taxon>
        <taxon>Acidobacteriota</taxon>
        <taxon>Terriglobia</taxon>
        <taxon>Terriglobales</taxon>
        <taxon>Acidobacteriaceae</taxon>
        <taxon>Granulicella</taxon>
    </lineage>
</organism>
<evidence type="ECO:0000256" key="1">
    <source>
        <dbReference type="ARBA" id="ARBA00001947"/>
    </source>
</evidence>
<keyword evidence="4" id="KW-0862">Zinc</keyword>
<dbReference type="PANTHER" id="PTHR46233:SF3">
    <property type="entry name" value="HYDROXYACYLGLUTATHIONE HYDROLASE GLOC"/>
    <property type="match status" value="1"/>
</dbReference>
<evidence type="ECO:0000259" key="5">
    <source>
        <dbReference type="SMART" id="SM00849"/>
    </source>
</evidence>
<keyword evidence="3" id="KW-0378">Hydrolase</keyword>
<dbReference type="InterPro" id="IPR001279">
    <property type="entry name" value="Metallo-B-lactamas"/>
</dbReference>
<evidence type="ECO:0000256" key="3">
    <source>
        <dbReference type="ARBA" id="ARBA00022801"/>
    </source>
</evidence>
<dbReference type="EMBL" id="JBHSWI010000001">
    <property type="protein sequence ID" value="MFC6644108.1"/>
    <property type="molecule type" value="Genomic_DNA"/>
</dbReference>
<comment type="caution">
    <text evidence="6">The sequence shown here is derived from an EMBL/GenBank/DDBJ whole genome shotgun (WGS) entry which is preliminary data.</text>
</comment>
<dbReference type="RefSeq" id="WP_263370514.1">
    <property type="nucleotide sequence ID" value="NZ_JAGSYD010000002.1"/>
</dbReference>
<reference evidence="7" key="1">
    <citation type="journal article" date="2019" name="Int. J. Syst. Evol. Microbiol.">
        <title>The Global Catalogue of Microorganisms (GCM) 10K type strain sequencing project: providing services to taxonomists for standard genome sequencing and annotation.</title>
        <authorList>
            <consortium name="The Broad Institute Genomics Platform"/>
            <consortium name="The Broad Institute Genome Sequencing Center for Infectious Disease"/>
            <person name="Wu L."/>
            <person name="Ma J."/>
        </authorList>
    </citation>
    <scope>NUCLEOTIDE SEQUENCE [LARGE SCALE GENOMIC DNA]</scope>
    <source>
        <strain evidence="7">CGMCC 1.16026</strain>
    </source>
</reference>
<dbReference type="CDD" id="cd06262">
    <property type="entry name" value="metallo-hydrolase-like_MBL-fold"/>
    <property type="match status" value="1"/>
</dbReference>
<protein>
    <submittedName>
        <fullName evidence="6">MBL fold metallo-hydrolase</fullName>
    </submittedName>
</protein>
<keyword evidence="2" id="KW-0479">Metal-binding</keyword>
<keyword evidence="7" id="KW-1185">Reference proteome</keyword>
<gene>
    <name evidence="6" type="ORF">ACFQBQ_00565</name>
</gene>
<evidence type="ECO:0000256" key="2">
    <source>
        <dbReference type="ARBA" id="ARBA00022723"/>
    </source>
</evidence>
<accession>A0ABW1Z7I5</accession>
<evidence type="ECO:0000313" key="6">
    <source>
        <dbReference type="EMBL" id="MFC6644108.1"/>
    </source>
</evidence>
<feature type="domain" description="Metallo-beta-lactamase" evidence="5">
    <location>
        <begin position="12"/>
        <end position="191"/>
    </location>
</feature>
<evidence type="ECO:0000313" key="7">
    <source>
        <dbReference type="Proteomes" id="UP001596391"/>
    </source>
</evidence>
<dbReference type="InterPro" id="IPR051453">
    <property type="entry name" value="MBL_Glyoxalase_II"/>
</dbReference>
<name>A0ABW1Z7I5_9BACT</name>